<dbReference type="Pfam" id="PF13385">
    <property type="entry name" value="Laminin_G_3"/>
    <property type="match status" value="1"/>
</dbReference>
<keyword evidence="4" id="KW-1133">Transmembrane helix</keyword>
<feature type="transmembrane region" description="Helical" evidence="4">
    <location>
        <begin position="37"/>
        <end position="57"/>
    </location>
</feature>
<evidence type="ECO:0000256" key="4">
    <source>
        <dbReference type="SAM" id="Phobius"/>
    </source>
</evidence>
<feature type="compositionally biased region" description="Low complexity" evidence="3">
    <location>
        <begin position="89"/>
        <end position="117"/>
    </location>
</feature>
<dbReference type="RefSeq" id="WP_239123179.1">
    <property type="nucleotide sequence ID" value="NZ_BONY01000001.1"/>
</dbReference>
<protein>
    <recommendedName>
        <fullName evidence="5">LamG-like jellyroll fold domain-containing protein</fullName>
    </recommendedName>
</protein>
<sequence>MSRHRQNEDEQTMLLPQTVEQHAASDRAVRRRPPRRLIVLAVVGVLLVGGGVTAWVLSEPSDLNQLLPPVTTSTSGKNNAAVEGLGEASPAVSPSVPSSPVKPRVSPSTLQPTTSPPTTEVLVLPLLAHYPFNEAAGASAADATGGGKTATVAGPAAFVPGKLGNAIDLNGAGQYVSLPAGIFRTTPEFTFAAWVRLDTISTWSRLFDFGTGTTVNMFLTPRSDAGTIRFAITTGGSGKQERINAPAPLPVGTWTHVAVTLSGGVGILYLNRVEVARTSGMTLTPASLGNTTQTWIGRSEYQADPYLDGAIDDLRFYSRALTPTELATLP</sequence>
<dbReference type="InterPro" id="IPR006558">
    <property type="entry name" value="LamG-like"/>
</dbReference>
<dbReference type="AlphaFoldDB" id="A0A8J3Q2C7"/>
<proteinExistence type="predicted"/>
<evidence type="ECO:0000313" key="6">
    <source>
        <dbReference type="EMBL" id="GIH02194.1"/>
    </source>
</evidence>
<evidence type="ECO:0000256" key="3">
    <source>
        <dbReference type="SAM" id="MobiDB-lite"/>
    </source>
</evidence>
<keyword evidence="4" id="KW-0472">Membrane</keyword>
<comment type="caution">
    <text evidence="6">The sequence shown here is derived from an EMBL/GenBank/DDBJ whole genome shotgun (WGS) entry which is preliminary data.</text>
</comment>
<evidence type="ECO:0000313" key="7">
    <source>
        <dbReference type="Proteomes" id="UP000612899"/>
    </source>
</evidence>
<dbReference type="Proteomes" id="UP000612899">
    <property type="component" value="Unassembled WGS sequence"/>
</dbReference>
<reference evidence="6" key="1">
    <citation type="submission" date="2021-01" db="EMBL/GenBank/DDBJ databases">
        <title>Whole genome shotgun sequence of Rhizocola hellebori NBRC 109834.</title>
        <authorList>
            <person name="Komaki H."/>
            <person name="Tamura T."/>
        </authorList>
    </citation>
    <scope>NUCLEOTIDE SEQUENCE</scope>
    <source>
        <strain evidence="6">NBRC 109834</strain>
    </source>
</reference>
<keyword evidence="1" id="KW-0732">Signal</keyword>
<keyword evidence="2" id="KW-1015">Disulfide bond</keyword>
<feature type="domain" description="LamG-like jellyroll fold" evidence="5">
    <location>
        <begin position="187"/>
        <end position="324"/>
    </location>
</feature>
<name>A0A8J3Q2C7_9ACTN</name>
<dbReference type="EMBL" id="BONY01000001">
    <property type="protein sequence ID" value="GIH02194.1"/>
    <property type="molecule type" value="Genomic_DNA"/>
</dbReference>
<organism evidence="6 7">
    <name type="scientific">Rhizocola hellebori</name>
    <dbReference type="NCBI Taxonomy" id="1392758"/>
    <lineage>
        <taxon>Bacteria</taxon>
        <taxon>Bacillati</taxon>
        <taxon>Actinomycetota</taxon>
        <taxon>Actinomycetes</taxon>
        <taxon>Micromonosporales</taxon>
        <taxon>Micromonosporaceae</taxon>
        <taxon>Rhizocola</taxon>
    </lineage>
</organism>
<keyword evidence="4" id="KW-0812">Transmembrane</keyword>
<dbReference type="Gene3D" id="2.60.120.200">
    <property type="match status" value="1"/>
</dbReference>
<keyword evidence="7" id="KW-1185">Reference proteome</keyword>
<feature type="region of interest" description="Disordered" evidence="3">
    <location>
        <begin position="64"/>
        <end position="117"/>
    </location>
</feature>
<dbReference type="SUPFAM" id="SSF49899">
    <property type="entry name" value="Concanavalin A-like lectins/glucanases"/>
    <property type="match status" value="1"/>
</dbReference>
<dbReference type="SMART" id="SM00560">
    <property type="entry name" value="LamGL"/>
    <property type="match status" value="1"/>
</dbReference>
<accession>A0A8J3Q2C7</accession>
<evidence type="ECO:0000256" key="2">
    <source>
        <dbReference type="ARBA" id="ARBA00023157"/>
    </source>
</evidence>
<gene>
    <name evidence="6" type="ORF">Rhe02_02610</name>
</gene>
<evidence type="ECO:0000259" key="5">
    <source>
        <dbReference type="SMART" id="SM00560"/>
    </source>
</evidence>
<dbReference type="InterPro" id="IPR013320">
    <property type="entry name" value="ConA-like_dom_sf"/>
</dbReference>
<evidence type="ECO:0000256" key="1">
    <source>
        <dbReference type="ARBA" id="ARBA00022729"/>
    </source>
</evidence>